<evidence type="ECO:0000259" key="4">
    <source>
        <dbReference type="Pfam" id="PF07687"/>
    </source>
</evidence>
<dbReference type="InterPro" id="IPR002933">
    <property type="entry name" value="Peptidase_M20"/>
</dbReference>
<keyword evidence="6" id="KW-1185">Reference proteome</keyword>
<sequence>MVEISRTLALLERLVAFPTVSGEGNAELIGWAAGLLREAGFRLGYLPSSQPGKLGLVARAGPEAPGGVWLSAHADVVPVEGQGWTRPPFRLSREGERVFGRGVTDMKGFLAAALAMAERAGRGGLAAPLGLVISYDEEVGCRGIREMLPALAPHMQGARAVIVGEPTQMQVAIGHKGKTALRVTFRGEAGHSAEAPRFVNAIHLAAAFVTEMRALQQRLAQGVRDEAYGVPYSTVHVGRIGGGRALNIVPEEAWIEMEFRHLAETPAAEIRSQIEAAARRVGAALGAPGHIAIEETAAYPGLATLPQAPVVGWARRMSGSEALTKVSFGTEAGFFAGLGLPVVVLGPGEMARDGHQPDESLSLDQLALCEAMLERVREDLRG</sequence>
<name>A0A4V2UXE2_9HYPH</name>
<dbReference type="Proteomes" id="UP000295678">
    <property type="component" value="Unassembled WGS sequence"/>
</dbReference>
<organism evidence="5 6">
    <name type="scientific">Tepidamorphus gemmatus</name>
    <dbReference type="NCBI Taxonomy" id="747076"/>
    <lineage>
        <taxon>Bacteria</taxon>
        <taxon>Pseudomonadati</taxon>
        <taxon>Pseudomonadota</taxon>
        <taxon>Alphaproteobacteria</taxon>
        <taxon>Hyphomicrobiales</taxon>
        <taxon>Tepidamorphaceae</taxon>
        <taxon>Tepidamorphus</taxon>
    </lineage>
</organism>
<protein>
    <submittedName>
        <fullName evidence="5">Acetylornithine deacetylase</fullName>
    </submittedName>
</protein>
<dbReference type="InterPro" id="IPR010169">
    <property type="entry name" value="AcOrn-deacetyl"/>
</dbReference>
<dbReference type="GO" id="GO:0008777">
    <property type="term" value="F:acetylornithine deacetylase activity"/>
    <property type="evidence" value="ECO:0007669"/>
    <property type="project" value="TreeGrafter"/>
</dbReference>
<reference evidence="5 6" key="1">
    <citation type="submission" date="2019-03" db="EMBL/GenBank/DDBJ databases">
        <title>Genomic Encyclopedia of Type Strains, Phase IV (KMG-IV): sequencing the most valuable type-strain genomes for metagenomic binning, comparative biology and taxonomic classification.</title>
        <authorList>
            <person name="Goeker M."/>
        </authorList>
    </citation>
    <scope>NUCLEOTIDE SEQUENCE [LARGE SCALE GENOMIC DNA]</scope>
    <source>
        <strain evidence="5 6">DSM 19345</strain>
    </source>
</reference>
<feature type="domain" description="Peptidase M20 dimerisation" evidence="4">
    <location>
        <begin position="173"/>
        <end position="281"/>
    </location>
</feature>
<keyword evidence="1" id="KW-0479">Metal-binding</keyword>
<dbReference type="Pfam" id="PF01546">
    <property type="entry name" value="Peptidase_M20"/>
    <property type="match status" value="1"/>
</dbReference>
<dbReference type="GO" id="GO:0046872">
    <property type="term" value="F:metal ion binding"/>
    <property type="evidence" value="ECO:0007669"/>
    <property type="project" value="UniProtKB-KW"/>
</dbReference>
<evidence type="ECO:0000256" key="2">
    <source>
        <dbReference type="ARBA" id="ARBA00022801"/>
    </source>
</evidence>
<comment type="caution">
    <text evidence="5">The sequence shown here is derived from an EMBL/GenBank/DDBJ whole genome shotgun (WGS) entry which is preliminary data.</text>
</comment>
<dbReference type="InterPro" id="IPR036264">
    <property type="entry name" value="Bact_exopeptidase_dim_dom"/>
</dbReference>
<evidence type="ECO:0000256" key="3">
    <source>
        <dbReference type="ARBA" id="ARBA00023285"/>
    </source>
</evidence>
<dbReference type="CDD" id="cd03894">
    <property type="entry name" value="M20_ArgE"/>
    <property type="match status" value="1"/>
</dbReference>
<gene>
    <name evidence="5" type="ORF">EDC22_12111</name>
</gene>
<keyword evidence="3" id="KW-0170">Cobalt</keyword>
<evidence type="ECO:0000313" key="6">
    <source>
        <dbReference type="Proteomes" id="UP000295678"/>
    </source>
</evidence>
<dbReference type="Gene3D" id="3.40.630.10">
    <property type="entry name" value="Zn peptidases"/>
    <property type="match status" value="1"/>
</dbReference>
<dbReference type="NCBIfam" id="TIGR01892">
    <property type="entry name" value="AcOrn-deacetyl"/>
    <property type="match status" value="1"/>
</dbReference>
<proteinExistence type="predicted"/>
<accession>A0A4V2UXE2</accession>
<dbReference type="PANTHER" id="PTHR43808">
    <property type="entry name" value="ACETYLORNITHINE DEACETYLASE"/>
    <property type="match status" value="1"/>
</dbReference>
<dbReference type="InterPro" id="IPR011650">
    <property type="entry name" value="Peptidase_M20_dimer"/>
</dbReference>
<dbReference type="SUPFAM" id="SSF55031">
    <property type="entry name" value="Bacterial exopeptidase dimerisation domain"/>
    <property type="match status" value="1"/>
</dbReference>
<dbReference type="NCBIfam" id="NF005710">
    <property type="entry name" value="PRK07522.1"/>
    <property type="match status" value="1"/>
</dbReference>
<evidence type="ECO:0000313" key="5">
    <source>
        <dbReference type="EMBL" id="TCT03138.1"/>
    </source>
</evidence>
<dbReference type="Gene3D" id="3.30.70.360">
    <property type="match status" value="1"/>
</dbReference>
<dbReference type="RefSeq" id="WP_132808038.1">
    <property type="nucleotide sequence ID" value="NZ_SMAK01000021.1"/>
</dbReference>
<dbReference type="OrthoDB" id="9809784at2"/>
<dbReference type="GO" id="GO:0006526">
    <property type="term" value="P:L-arginine biosynthetic process"/>
    <property type="evidence" value="ECO:0007669"/>
    <property type="project" value="InterPro"/>
</dbReference>
<dbReference type="EMBL" id="SMAK01000021">
    <property type="protein sequence ID" value="TCT03138.1"/>
    <property type="molecule type" value="Genomic_DNA"/>
</dbReference>
<dbReference type="InterPro" id="IPR050072">
    <property type="entry name" value="Peptidase_M20A"/>
</dbReference>
<keyword evidence="2" id="KW-0378">Hydrolase</keyword>
<dbReference type="AlphaFoldDB" id="A0A4V2UXE2"/>
<dbReference type="SUPFAM" id="SSF53187">
    <property type="entry name" value="Zn-dependent exopeptidases"/>
    <property type="match status" value="1"/>
</dbReference>
<evidence type="ECO:0000256" key="1">
    <source>
        <dbReference type="ARBA" id="ARBA00022723"/>
    </source>
</evidence>
<dbReference type="Pfam" id="PF07687">
    <property type="entry name" value="M20_dimer"/>
    <property type="match status" value="1"/>
</dbReference>
<dbReference type="PANTHER" id="PTHR43808:SF31">
    <property type="entry name" value="N-ACETYL-L-CITRULLINE DEACETYLASE"/>
    <property type="match status" value="1"/>
</dbReference>